<comment type="caution">
    <text evidence="7">The sequence shown here is derived from an EMBL/GenBank/DDBJ whole genome shotgun (WGS) entry which is preliminary data.</text>
</comment>
<dbReference type="KEGG" id="loi:92360640"/>
<dbReference type="GO" id="GO:0006508">
    <property type="term" value="P:proteolysis"/>
    <property type="evidence" value="ECO:0007669"/>
    <property type="project" value="UniProtKB-KW"/>
</dbReference>
<evidence type="ECO:0000256" key="3">
    <source>
        <dbReference type="ARBA" id="ARBA00022670"/>
    </source>
</evidence>
<evidence type="ECO:0000259" key="6">
    <source>
        <dbReference type="PROSITE" id="PS00631"/>
    </source>
</evidence>
<dbReference type="InterPro" id="IPR000819">
    <property type="entry name" value="Peptidase_M17_C"/>
</dbReference>
<evidence type="ECO:0000256" key="4">
    <source>
        <dbReference type="ARBA" id="ARBA00022801"/>
    </source>
</evidence>
<dbReference type="FunFam" id="3.40.630.10:FF:000124">
    <property type="entry name" value="Cytosolic leucyl aminopeptidase, putative"/>
    <property type="match status" value="1"/>
</dbReference>
<evidence type="ECO:0000256" key="2">
    <source>
        <dbReference type="ARBA" id="ARBA00022438"/>
    </source>
</evidence>
<reference evidence="8" key="2">
    <citation type="journal article" date="2021" name="Sci. Data">
        <title>Chromosome-scale genome sequencing, assembly and annotation of six genomes from subfamily Leishmaniinae.</title>
        <authorList>
            <person name="Almutairi H."/>
            <person name="Urbaniak M.D."/>
            <person name="Bates M.D."/>
            <person name="Jariyapan N."/>
            <person name="Kwakye-Nuako G."/>
            <person name="Thomaz Soccol V."/>
            <person name="Al-Salem W.S."/>
            <person name="Dillon R.J."/>
            <person name="Bates P.A."/>
            <person name="Gatherer D."/>
        </authorList>
    </citation>
    <scope>NUCLEOTIDE SEQUENCE [LARGE SCALE GENOMIC DNA]</scope>
</reference>
<dbReference type="GO" id="GO:0030145">
    <property type="term" value="F:manganese ion binding"/>
    <property type="evidence" value="ECO:0007669"/>
    <property type="project" value="InterPro"/>
</dbReference>
<dbReference type="AlphaFoldDB" id="A0A836KMH0"/>
<comment type="similarity">
    <text evidence="1">Belongs to the peptidase M17 family.</text>
</comment>
<reference evidence="8" key="1">
    <citation type="journal article" date="2021" name="Microbiol. Resour. Announc.">
        <title>LGAAP: Leishmaniinae Genome Assembly and Annotation Pipeline.</title>
        <authorList>
            <person name="Almutairi H."/>
            <person name="Urbaniak M.D."/>
            <person name="Bates M.D."/>
            <person name="Jariyapan N."/>
            <person name="Kwakye-Nuako G."/>
            <person name="Thomaz-Soccol V."/>
            <person name="Al-Salem W.S."/>
            <person name="Dillon R.J."/>
            <person name="Bates P.A."/>
            <person name="Gatherer D."/>
        </authorList>
    </citation>
    <scope>NUCLEOTIDE SEQUENCE [LARGE SCALE GENOMIC DNA]</scope>
</reference>
<feature type="region of interest" description="Disordered" evidence="5">
    <location>
        <begin position="203"/>
        <end position="224"/>
    </location>
</feature>
<gene>
    <name evidence="7" type="ORF">LSCM4_04725</name>
</gene>
<dbReference type="PANTHER" id="PTHR11963">
    <property type="entry name" value="LEUCINE AMINOPEPTIDASE-RELATED"/>
    <property type="match status" value="1"/>
</dbReference>
<dbReference type="PRINTS" id="PR00481">
    <property type="entry name" value="LAMNOPPTDASE"/>
</dbReference>
<keyword evidence="4" id="KW-0378">Hydrolase</keyword>
<dbReference type="EMBL" id="JAFHLR010000023">
    <property type="protein sequence ID" value="KAG5478492.1"/>
    <property type="molecule type" value="Genomic_DNA"/>
</dbReference>
<evidence type="ECO:0000313" key="8">
    <source>
        <dbReference type="Proteomes" id="UP000674143"/>
    </source>
</evidence>
<evidence type="ECO:0000256" key="1">
    <source>
        <dbReference type="ARBA" id="ARBA00009528"/>
    </source>
</evidence>
<dbReference type="Pfam" id="PF00883">
    <property type="entry name" value="Peptidase_M17"/>
    <property type="match status" value="1"/>
</dbReference>
<dbReference type="GO" id="GO:0070006">
    <property type="term" value="F:metalloaminopeptidase activity"/>
    <property type="evidence" value="ECO:0007669"/>
    <property type="project" value="InterPro"/>
</dbReference>
<dbReference type="PANTHER" id="PTHR11963:SF23">
    <property type="entry name" value="CYTOSOL AMINOPEPTIDASE"/>
    <property type="match status" value="1"/>
</dbReference>
<dbReference type="Gene3D" id="3.40.630.10">
    <property type="entry name" value="Zn peptidases"/>
    <property type="match status" value="1"/>
</dbReference>
<sequence length="573" mass="61098">MLRRVLSRGPLPKSLPVSHEAKLAANRGKLTKKRGVHVHFLTAAECAAAAAGGYADTAAPPGFTGKAGEVDFQTGWATAPEASSAKKAVEKKGRKAAGAKHAAAVSSATEKPAKLVAGMGSHSTVRDYRLAVTAAVRKAKVCNVEWVLLHPPKQDVFTMADPYHSKQRLQGQEMVEKTATFAVAGAYQYDRLKSNTLATIDTSKKGSTRARRAESSATPAGTQKPPMELVVASNNAQAVRTGEVIGHCVNDARNLGNLREDEGVPEFYVEWAKKFMIPEGIKVRKVLRGQQLEEAGLHLMYNVGRGSRYEPYLMVLEYVGNARSSVATAIVGKGVTFDCGGLNIKPYTSMEMMHTDMMGAATAFCTLKAIATLRLPINVVAAVGLVENAIGPDSYHPSSIITSLKGLTVEVLNTDAEGRLVLADVLTYVQQYAPLEKKPTRIIDLATLTGAIVVSLGSRRAGLFSPFSTLANALMLTGTRCGEEVWPMPIGDEHKDMMKGGIADLINAAPGRQAGSCTAAAFLSNFVEPEVQWAHLDIAGVADVGDKPKGYEPAGVTGFGVQLLVDFLRHHKP</sequence>
<dbReference type="Proteomes" id="UP000674143">
    <property type="component" value="Unassembled WGS sequence"/>
</dbReference>
<keyword evidence="3" id="KW-0645">Protease</keyword>
<dbReference type="SUPFAM" id="SSF53187">
    <property type="entry name" value="Zn-dependent exopeptidases"/>
    <property type="match status" value="1"/>
</dbReference>
<dbReference type="PROSITE" id="PS00631">
    <property type="entry name" value="CYTOSOL_AP"/>
    <property type="match status" value="1"/>
</dbReference>
<keyword evidence="2" id="KW-0031">Aminopeptidase</keyword>
<dbReference type="CDD" id="cd00433">
    <property type="entry name" value="Peptidase_M17"/>
    <property type="match status" value="1"/>
</dbReference>
<accession>A0A836KMH0</accession>
<name>A0A836KMH0_9TRYP</name>
<dbReference type="InterPro" id="IPR011356">
    <property type="entry name" value="Leucine_aapep/pepB"/>
</dbReference>
<organism evidence="7 8">
    <name type="scientific">Leishmania orientalis</name>
    <dbReference type="NCBI Taxonomy" id="2249476"/>
    <lineage>
        <taxon>Eukaryota</taxon>
        <taxon>Discoba</taxon>
        <taxon>Euglenozoa</taxon>
        <taxon>Kinetoplastea</taxon>
        <taxon>Metakinetoplastina</taxon>
        <taxon>Trypanosomatida</taxon>
        <taxon>Trypanosomatidae</taxon>
        <taxon>Leishmaniinae</taxon>
        <taxon>Leishmania</taxon>
    </lineage>
</organism>
<dbReference type="SMR" id="A0A836KMH0"/>
<dbReference type="GeneID" id="92360640"/>
<protein>
    <recommendedName>
        <fullName evidence="6">Cytosol aminopeptidase domain-containing protein</fullName>
    </recommendedName>
</protein>
<evidence type="ECO:0000313" key="7">
    <source>
        <dbReference type="EMBL" id="KAG5478492.1"/>
    </source>
</evidence>
<evidence type="ECO:0000256" key="5">
    <source>
        <dbReference type="SAM" id="MobiDB-lite"/>
    </source>
</evidence>
<feature type="region of interest" description="Disordered" evidence="5">
    <location>
        <begin position="81"/>
        <end position="105"/>
    </location>
</feature>
<proteinExistence type="inferred from homology"/>
<dbReference type="RefSeq" id="XP_067063153.1">
    <property type="nucleotide sequence ID" value="XM_067206706.1"/>
</dbReference>
<feature type="domain" description="Cytosol aminopeptidase" evidence="6">
    <location>
        <begin position="413"/>
        <end position="420"/>
    </location>
</feature>
<dbReference type="GO" id="GO:0005737">
    <property type="term" value="C:cytoplasm"/>
    <property type="evidence" value="ECO:0007669"/>
    <property type="project" value="InterPro"/>
</dbReference>
<keyword evidence="8" id="KW-1185">Reference proteome</keyword>